<gene>
    <name evidence="5" type="ORF">OLEA9_D002822</name>
</gene>
<dbReference type="PANTHER" id="PTHR31352:SF47">
    <property type="entry name" value="BETA-AMYLASE 7"/>
    <property type="match status" value="1"/>
</dbReference>
<keyword evidence="2 4" id="KW-0119">Carbohydrate metabolism</keyword>
<organism evidence="5 6">
    <name type="scientific">Olea europaea subsp. europaea</name>
    <dbReference type="NCBI Taxonomy" id="158383"/>
    <lineage>
        <taxon>Eukaryota</taxon>
        <taxon>Viridiplantae</taxon>
        <taxon>Streptophyta</taxon>
        <taxon>Embryophyta</taxon>
        <taxon>Tracheophyta</taxon>
        <taxon>Spermatophyta</taxon>
        <taxon>Magnoliopsida</taxon>
        <taxon>eudicotyledons</taxon>
        <taxon>Gunneridae</taxon>
        <taxon>Pentapetalae</taxon>
        <taxon>asterids</taxon>
        <taxon>lamiids</taxon>
        <taxon>Lamiales</taxon>
        <taxon>Oleaceae</taxon>
        <taxon>Oleeae</taxon>
        <taxon>Olea</taxon>
    </lineage>
</organism>
<feature type="non-terminal residue" evidence="5">
    <location>
        <position position="77"/>
    </location>
</feature>
<dbReference type="PANTHER" id="PTHR31352">
    <property type="entry name" value="BETA-AMYLASE 1, CHLOROPLASTIC"/>
    <property type="match status" value="1"/>
</dbReference>
<dbReference type="Gene3D" id="3.20.20.80">
    <property type="entry name" value="Glycosidases"/>
    <property type="match status" value="1"/>
</dbReference>
<name>A0A8S0VDF7_OLEEU</name>
<dbReference type="GO" id="GO:0000272">
    <property type="term" value="P:polysaccharide catabolic process"/>
    <property type="evidence" value="ECO:0007669"/>
    <property type="project" value="UniProtKB-KW"/>
</dbReference>
<keyword evidence="3 4" id="KW-0624">Polysaccharide degradation</keyword>
<keyword evidence="4" id="KW-0326">Glycosidase</keyword>
<comment type="catalytic activity">
    <reaction evidence="4">
        <text>Hydrolysis of (1-&gt;4)-alpha-D-glucosidic linkages in polysaccharides so as to remove successive maltose units from the non-reducing ends of the chains.</text>
        <dbReference type="EC" id="3.2.1.2"/>
    </reaction>
</comment>
<evidence type="ECO:0000256" key="2">
    <source>
        <dbReference type="ARBA" id="ARBA00023277"/>
    </source>
</evidence>
<dbReference type="EC" id="3.2.1.2" evidence="4"/>
<dbReference type="GO" id="GO:0016161">
    <property type="term" value="F:beta-amylase activity"/>
    <property type="evidence" value="ECO:0007669"/>
    <property type="project" value="InterPro"/>
</dbReference>
<dbReference type="OrthoDB" id="1717900at2759"/>
<evidence type="ECO:0000313" key="5">
    <source>
        <dbReference type="EMBL" id="CAA3029928.1"/>
    </source>
</evidence>
<evidence type="ECO:0000256" key="4">
    <source>
        <dbReference type="RuleBase" id="RU000509"/>
    </source>
</evidence>
<comment type="similarity">
    <text evidence="1 4">Belongs to the glycosyl hydrolase 14 family.</text>
</comment>
<feature type="non-terminal residue" evidence="5">
    <location>
        <position position="1"/>
    </location>
</feature>
<proteinExistence type="inferred from homology"/>
<protein>
    <recommendedName>
        <fullName evidence="4">Beta-amylase</fullName>
        <ecNumber evidence="4">3.2.1.2</ecNumber>
    </recommendedName>
</protein>
<evidence type="ECO:0000256" key="3">
    <source>
        <dbReference type="ARBA" id="ARBA00023326"/>
    </source>
</evidence>
<sequence>LSWEVYKEKVLRSCTAIEVYFDYTKAFWVEFDEFFDNGIISMVAVGLDPCGELRYSSNPLKHDWRCLVSANFWLWHI</sequence>
<dbReference type="Proteomes" id="UP000594638">
    <property type="component" value="Unassembled WGS sequence"/>
</dbReference>
<evidence type="ECO:0000313" key="6">
    <source>
        <dbReference type="Proteomes" id="UP000594638"/>
    </source>
</evidence>
<keyword evidence="6" id="KW-1185">Reference proteome</keyword>
<accession>A0A8S0VDF7</accession>
<dbReference type="EMBL" id="CACTIH010009339">
    <property type="protein sequence ID" value="CAA3029928.1"/>
    <property type="molecule type" value="Genomic_DNA"/>
</dbReference>
<dbReference type="SUPFAM" id="SSF51445">
    <property type="entry name" value="(Trans)glycosidases"/>
    <property type="match status" value="1"/>
</dbReference>
<comment type="caution">
    <text evidence="5">The sequence shown here is derived from an EMBL/GenBank/DDBJ whole genome shotgun (WGS) entry which is preliminary data.</text>
</comment>
<dbReference type="AlphaFoldDB" id="A0A8S0VDF7"/>
<evidence type="ECO:0000256" key="1">
    <source>
        <dbReference type="ARBA" id="ARBA00005652"/>
    </source>
</evidence>
<reference evidence="5 6" key="1">
    <citation type="submission" date="2019-12" db="EMBL/GenBank/DDBJ databases">
        <authorList>
            <person name="Alioto T."/>
            <person name="Alioto T."/>
            <person name="Gomez Garrido J."/>
        </authorList>
    </citation>
    <scope>NUCLEOTIDE SEQUENCE [LARGE SCALE GENOMIC DNA]</scope>
</reference>
<keyword evidence="4" id="KW-0378">Hydrolase</keyword>
<dbReference type="InterPro" id="IPR001554">
    <property type="entry name" value="Glyco_hydro_14"/>
</dbReference>
<dbReference type="Gramene" id="OE9D002822T1">
    <property type="protein sequence ID" value="OE9D002822C1"/>
    <property type="gene ID" value="OE9D002822"/>
</dbReference>
<dbReference type="Pfam" id="PF01373">
    <property type="entry name" value="Glyco_hydro_14"/>
    <property type="match status" value="1"/>
</dbReference>
<dbReference type="InterPro" id="IPR017853">
    <property type="entry name" value="GH"/>
</dbReference>